<evidence type="ECO:0000313" key="11">
    <source>
        <dbReference type="EMBL" id="ADQ05844.1"/>
    </source>
</evidence>
<evidence type="ECO:0000256" key="5">
    <source>
        <dbReference type="ARBA" id="ARBA00023015"/>
    </source>
</evidence>
<keyword evidence="6" id="KW-0238">DNA-binding</keyword>
<dbReference type="Gene3D" id="3.40.50.2300">
    <property type="match status" value="1"/>
</dbReference>
<comment type="subcellular location">
    <subcellularLocation>
        <location evidence="1">Cytoplasm</location>
    </subcellularLocation>
</comment>
<evidence type="ECO:0000256" key="3">
    <source>
        <dbReference type="ARBA" id="ARBA00022553"/>
    </source>
</evidence>
<keyword evidence="4" id="KW-0902">Two-component regulatory system</keyword>
<dbReference type="STRING" id="632292.Calhy_0082"/>
<dbReference type="PRINTS" id="PR00032">
    <property type="entry name" value="HTHARAC"/>
</dbReference>
<dbReference type="OrthoDB" id="9779969at2"/>
<dbReference type="SUPFAM" id="SSF52172">
    <property type="entry name" value="CheY-like"/>
    <property type="match status" value="1"/>
</dbReference>
<dbReference type="InterPro" id="IPR001789">
    <property type="entry name" value="Sig_transdc_resp-reg_receiver"/>
</dbReference>
<dbReference type="SMART" id="SM00448">
    <property type="entry name" value="REC"/>
    <property type="match status" value="1"/>
</dbReference>
<organism evidence="11 12">
    <name type="scientific">Caldicellulosiruptor hydrothermalis (strain DSM 18901 / VKM B-2411 / 108)</name>
    <dbReference type="NCBI Taxonomy" id="632292"/>
    <lineage>
        <taxon>Bacteria</taxon>
        <taxon>Bacillati</taxon>
        <taxon>Bacillota</taxon>
        <taxon>Bacillota incertae sedis</taxon>
        <taxon>Caldicellulosiruptorales</taxon>
        <taxon>Caldicellulosiruptoraceae</taxon>
        <taxon>Caldicellulosiruptor</taxon>
    </lineage>
</organism>
<evidence type="ECO:0000256" key="8">
    <source>
        <dbReference type="PROSITE-ProRule" id="PRU00169"/>
    </source>
</evidence>
<dbReference type="InterPro" id="IPR018060">
    <property type="entry name" value="HTH_AraC"/>
</dbReference>
<dbReference type="RefSeq" id="WP_013402057.1">
    <property type="nucleotide sequence ID" value="NC_014652.1"/>
</dbReference>
<dbReference type="eggNOG" id="COG4753">
    <property type="taxonomic scope" value="Bacteria"/>
</dbReference>
<feature type="domain" description="Response regulatory" evidence="10">
    <location>
        <begin position="3"/>
        <end position="120"/>
    </location>
</feature>
<evidence type="ECO:0000256" key="4">
    <source>
        <dbReference type="ARBA" id="ARBA00023012"/>
    </source>
</evidence>
<dbReference type="KEGG" id="chd:Calhy_0082"/>
<reference evidence="11 12" key="2">
    <citation type="journal article" date="2011" name="J. Bacteriol.">
        <title>Complete genome sequences for the anaerobic, extremely thermophilic plant biomass-degrading bacteria Caldicellulosiruptor hydrothermalis, Caldicellulosiruptor kristjanssonii, Caldicellulosiruptor kronotskyensis, Caldicellulosiruptor owensenis, and Caldicellulosiruptor lactoaceticus.</title>
        <authorList>
            <person name="Blumer-Schuette S.E."/>
            <person name="Ozdemir I."/>
            <person name="Mistry D."/>
            <person name="Lucas S."/>
            <person name="Lapidus A."/>
            <person name="Cheng J.F."/>
            <person name="Goodwin L.A."/>
            <person name="Pitluck S."/>
            <person name="Land M.L."/>
            <person name="Hauser L.J."/>
            <person name="Woyke T."/>
            <person name="Mikhailova N."/>
            <person name="Pati A."/>
            <person name="Kyrpides N.C."/>
            <person name="Ivanova N."/>
            <person name="Detter J.C."/>
            <person name="Walston-Davenport K."/>
            <person name="Han S."/>
            <person name="Adams M.W."/>
            <person name="Kelly R.M."/>
        </authorList>
    </citation>
    <scope>NUCLEOTIDE SEQUENCE [LARGE SCALE GENOMIC DNA]</scope>
    <source>
        <strain evidence="12">DSM 18901 / VKM B-2411 / 108</strain>
    </source>
</reference>
<keyword evidence="2" id="KW-0963">Cytoplasm</keyword>
<evidence type="ECO:0000256" key="6">
    <source>
        <dbReference type="ARBA" id="ARBA00023125"/>
    </source>
</evidence>
<dbReference type="SUPFAM" id="SSF46689">
    <property type="entry name" value="Homeodomain-like"/>
    <property type="match status" value="1"/>
</dbReference>
<dbReference type="AlphaFoldDB" id="E4Q9W9"/>
<dbReference type="PANTHER" id="PTHR42713">
    <property type="entry name" value="HISTIDINE KINASE-RELATED"/>
    <property type="match status" value="1"/>
</dbReference>
<keyword evidence="12" id="KW-1185">Reference proteome</keyword>
<keyword evidence="5" id="KW-0805">Transcription regulation</keyword>
<feature type="modified residue" description="4-aspartylphosphate" evidence="8">
    <location>
        <position position="55"/>
    </location>
</feature>
<protein>
    <submittedName>
        <fullName evidence="11">Two component transcriptional regulator, AraC family</fullName>
    </submittedName>
</protein>
<sequence length="262" mass="30931">MKKVVIVDDEEIIREGLKTFVNWKKLNYEVVALAENGTEGLYIVEKYKPDIIITDIRMFGLNGLEMIKEIKKKNKKSKIIIITAYRNIEYAQEAIKLGVFRLLFKPAKTDEIEKAVQEAIEEMEYERITDDKEALRQCVLQVIKRQKNEGEEKPLSFMASKILSYLLENYYKEISLQELAEEFYISHWHLSKLIKKELGLNYTDLINIIRIEQAKRLLAIPRYRVNEVGSMVGYNDNTYFCRVFKKLTGMSPQEYRNKYFVN</sequence>
<evidence type="ECO:0000256" key="2">
    <source>
        <dbReference type="ARBA" id="ARBA00022490"/>
    </source>
</evidence>
<dbReference type="EMBL" id="CP002219">
    <property type="protein sequence ID" value="ADQ05844.1"/>
    <property type="molecule type" value="Genomic_DNA"/>
</dbReference>
<dbReference type="Pfam" id="PF00072">
    <property type="entry name" value="Response_reg"/>
    <property type="match status" value="1"/>
</dbReference>
<gene>
    <name evidence="11" type="ordered locus">Calhy_0082</name>
</gene>
<dbReference type="PROSITE" id="PS01124">
    <property type="entry name" value="HTH_ARAC_FAMILY_2"/>
    <property type="match status" value="1"/>
</dbReference>
<dbReference type="Gene3D" id="1.10.10.60">
    <property type="entry name" value="Homeodomain-like"/>
    <property type="match status" value="2"/>
</dbReference>
<feature type="domain" description="HTH araC/xylS-type" evidence="9">
    <location>
        <begin position="160"/>
        <end position="258"/>
    </location>
</feature>
<dbReference type="SMART" id="SM00342">
    <property type="entry name" value="HTH_ARAC"/>
    <property type="match status" value="1"/>
</dbReference>
<dbReference type="Pfam" id="PF12833">
    <property type="entry name" value="HTH_18"/>
    <property type="match status" value="1"/>
</dbReference>
<proteinExistence type="predicted"/>
<dbReference type="CDD" id="cd17536">
    <property type="entry name" value="REC_YesN-like"/>
    <property type="match status" value="1"/>
</dbReference>
<evidence type="ECO:0000259" key="10">
    <source>
        <dbReference type="PROSITE" id="PS50110"/>
    </source>
</evidence>
<dbReference type="GO" id="GO:0005737">
    <property type="term" value="C:cytoplasm"/>
    <property type="evidence" value="ECO:0007669"/>
    <property type="project" value="UniProtKB-SubCell"/>
</dbReference>
<dbReference type="GO" id="GO:0003700">
    <property type="term" value="F:DNA-binding transcription factor activity"/>
    <property type="evidence" value="ECO:0007669"/>
    <property type="project" value="InterPro"/>
</dbReference>
<keyword evidence="7" id="KW-0804">Transcription</keyword>
<dbReference type="PROSITE" id="PS50110">
    <property type="entry name" value="RESPONSE_REGULATORY"/>
    <property type="match status" value="1"/>
</dbReference>
<dbReference type="PROSITE" id="PS00041">
    <property type="entry name" value="HTH_ARAC_FAMILY_1"/>
    <property type="match status" value="1"/>
</dbReference>
<evidence type="ECO:0000256" key="7">
    <source>
        <dbReference type="ARBA" id="ARBA00023163"/>
    </source>
</evidence>
<dbReference type="InterPro" id="IPR018062">
    <property type="entry name" value="HTH_AraC-typ_CS"/>
</dbReference>
<dbReference type="InterPro" id="IPR009057">
    <property type="entry name" value="Homeodomain-like_sf"/>
</dbReference>
<dbReference type="HOGENOM" id="CLU_000445_5_1_9"/>
<dbReference type="InterPro" id="IPR011006">
    <property type="entry name" value="CheY-like_superfamily"/>
</dbReference>
<dbReference type="InterPro" id="IPR020449">
    <property type="entry name" value="Tscrpt_reg_AraC-type_HTH"/>
</dbReference>
<keyword evidence="3 8" id="KW-0597">Phosphoprotein</keyword>
<accession>E4Q9W9</accession>
<reference key="1">
    <citation type="submission" date="2010-09" db="EMBL/GenBank/DDBJ databases">
        <title>Complete sequence of Caldicellulosiruptor hydrothermalis 108.</title>
        <authorList>
            <consortium name="US DOE Joint Genome Institute"/>
            <person name="Lucas S."/>
            <person name="Copeland A."/>
            <person name="Lapidus A."/>
            <person name="Cheng J.-F."/>
            <person name="Bruce D."/>
            <person name="Goodwin L."/>
            <person name="Pitluck S."/>
            <person name="Davenport K."/>
            <person name="Detter J.C."/>
            <person name="Han C."/>
            <person name="Tapia R."/>
            <person name="Land M."/>
            <person name="Hauser L."/>
            <person name="Chang Y.-J."/>
            <person name="Jeffries C."/>
            <person name="Kyrpides N."/>
            <person name="Ivanova N."/>
            <person name="Mikhailova N."/>
            <person name="Blumer-Schuette S.E."/>
            <person name="Kelly R.M."/>
            <person name="Woyke T."/>
        </authorList>
    </citation>
    <scope>NUCLEOTIDE SEQUENCE</scope>
    <source>
        <strain>108</strain>
    </source>
</reference>
<dbReference type="Proteomes" id="UP000006890">
    <property type="component" value="Chromosome"/>
</dbReference>
<dbReference type="InterPro" id="IPR051552">
    <property type="entry name" value="HptR"/>
</dbReference>
<dbReference type="eggNOG" id="COG2207">
    <property type="taxonomic scope" value="Bacteria"/>
</dbReference>
<evidence type="ECO:0000259" key="9">
    <source>
        <dbReference type="PROSITE" id="PS01124"/>
    </source>
</evidence>
<dbReference type="PANTHER" id="PTHR42713:SF3">
    <property type="entry name" value="TRANSCRIPTIONAL REGULATORY PROTEIN HPTR"/>
    <property type="match status" value="1"/>
</dbReference>
<evidence type="ECO:0000256" key="1">
    <source>
        <dbReference type="ARBA" id="ARBA00004496"/>
    </source>
</evidence>
<name>E4Q9W9_CALH1</name>
<evidence type="ECO:0000313" key="12">
    <source>
        <dbReference type="Proteomes" id="UP000006890"/>
    </source>
</evidence>
<dbReference type="GO" id="GO:0000160">
    <property type="term" value="P:phosphorelay signal transduction system"/>
    <property type="evidence" value="ECO:0007669"/>
    <property type="project" value="UniProtKB-KW"/>
</dbReference>
<dbReference type="GO" id="GO:0043565">
    <property type="term" value="F:sequence-specific DNA binding"/>
    <property type="evidence" value="ECO:0007669"/>
    <property type="project" value="InterPro"/>
</dbReference>